<evidence type="ECO:0000256" key="5">
    <source>
        <dbReference type="ARBA" id="ARBA00046315"/>
    </source>
</evidence>
<dbReference type="Gene3D" id="3.90.1150.10">
    <property type="entry name" value="Aspartate Aminotransferase, domain 1"/>
    <property type="match status" value="1"/>
</dbReference>
<dbReference type="PROSITE" id="PS00868">
    <property type="entry name" value="CYS_MET_METAB_PP"/>
    <property type="match status" value="1"/>
</dbReference>
<comment type="cofactor">
    <cofactor evidence="1 9">
        <name>pyridoxal 5'-phosphate</name>
        <dbReference type="ChEBI" id="CHEBI:597326"/>
    </cofactor>
</comment>
<dbReference type="InterPro" id="IPR000277">
    <property type="entry name" value="Cys/Met-Metab_PyrdxlP-dep_enz"/>
</dbReference>
<accession>F8GVW7</accession>
<dbReference type="Proteomes" id="UP000006798">
    <property type="component" value="Plasmid pBB1"/>
</dbReference>
<keyword evidence="4 11" id="KW-0456">Lyase</keyword>
<gene>
    <name evidence="11" type="primary">metC</name>
    <name evidence="11" type="ordered locus">CNE_BB1p01820</name>
</gene>
<evidence type="ECO:0000256" key="7">
    <source>
        <dbReference type="ARBA" id="ARBA00047625"/>
    </source>
</evidence>
<organism evidence="11 12">
    <name type="scientific">Cupriavidus necator (strain ATCC 43291 / DSM 13513 / CCUG 52238 / LMG 8453 / N-1)</name>
    <name type="common">Ralstonia eutropha</name>
    <dbReference type="NCBI Taxonomy" id="1042878"/>
    <lineage>
        <taxon>Bacteria</taxon>
        <taxon>Pseudomonadati</taxon>
        <taxon>Pseudomonadota</taxon>
        <taxon>Betaproteobacteria</taxon>
        <taxon>Burkholderiales</taxon>
        <taxon>Burkholderiaceae</taxon>
        <taxon>Cupriavidus</taxon>
    </lineage>
</organism>
<dbReference type="InterPro" id="IPR015421">
    <property type="entry name" value="PyrdxlP-dep_Trfase_major"/>
</dbReference>
<feature type="modified residue" description="N6-(pyridoxal phosphate)lysine" evidence="8">
    <location>
        <position position="231"/>
    </location>
</feature>
<dbReference type="PIRSF" id="PIRSF001434">
    <property type="entry name" value="CGS"/>
    <property type="match status" value="1"/>
</dbReference>
<evidence type="ECO:0000256" key="1">
    <source>
        <dbReference type="ARBA" id="ARBA00001933"/>
    </source>
</evidence>
<evidence type="ECO:0000313" key="12">
    <source>
        <dbReference type="Proteomes" id="UP000006798"/>
    </source>
</evidence>
<comment type="catalytic activity">
    <reaction evidence="6">
        <text>L,L-cystathionine + H2O = L-homocysteine + pyruvate + NH4(+)</text>
        <dbReference type="Rhea" id="RHEA:13965"/>
        <dbReference type="ChEBI" id="CHEBI:15361"/>
        <dbReference type="ChEBI" id="CHEBI:15377"/>
        <dbReference type="ChEBI" id="CHEBI:28938"/>
        <dbReference type="ChEBI" id="CHEBI:58161"/>
        <dbReference type="ChEBI" id="CHEBI:58199"/>
    </reaction>
</comment>
<comment type="similarity">
    <text evidence="2 9">Belongs to the trans-sulfuration enzymes family.</text>
</comment>
<feature type="region of interest" description="Disordered" evidence="10">
    <location>
        <begin position="1"/>
        <end position="24"/>
    </location>
</feature>
<dbReference type="SUPFAM" id="SSF53383">
    <property type="entry name" value="PLP-dependent transferases"/>
    <property type="match status" value="1"/>
</dbReference>
<keyword evidence="3 8" id="KW-0663">Pyridoxal phosphate</keyword>
<reference evidence="11 12" key="1">
    <citation type="journal article" date="2011" name="J. Bacteriol.">
        <title>Complete genome sequence of the type strain Cupriavidus necator N-1.</title>
        <authorList>
            <person name="Poehlein A."/>
            <person name="Kusian B."/>
            <person name="Friedrich B."/>
            <person name="Daniel R."/>
            <person name="Bowien B."/>
        </authorList>
    </citation>
    <scope>NUCLEOTIDE SEQUENCE [LARGE SCALE GENOMIC DNA]</scope>
    <source>
        <strain evidence="12">ATCC 43291 / DSM 13513 / CCUG 52238 / LMG 8453 / N-1</strain>
        <plasmid evidence="11 12">pBB1</plasmid>
    </source>
</reference>
<dbReference type="FunFam" id="3.40.640.10:FF:000046">
    <property type="entry name" value="Cystathionine gamma-lyase"/>
    <property type="match status" value="1"/>
</dbReference>
<dbReference type="GO" id="GO:0030170">
    <property type="term" value="F:pyridoxal phosphate binding"/>
    <property type="evidence" value="ECO:0007669"/>
    <property type="project" value="InterPro"/>
</dbReference>
<dbReference type="HOGENOM" id="CLU_018986_5_1_4"/>
<keyword evidence="11" id="KW-0614">Plasmid</keyword>
<dbReference type="GO" id="GO:0047804">
    <property type="term" value="F:cysteine-S-conjugate beta-lyase activity"/>
    <property type="evidence" value="ECO:0007669"/>
    <property type="project" value="UniProtKB-EC"/>
</dbReference>
<evidence type="ECO:0000256" key="3">
    <source>
        <dbReference type="ARBA" id="ARBA00022898"/>
    </source>
</evidence>
<dbReference type="AlphaFoldDB" id="F8GVW7"/>
<dbReference type="Pfam" id="PF01053">
    <property type="entry name" value="Cys_Met_Meta_PP"/>
    <property type="match status" value="1"/>
</dbReference>
<dbReference type="KEGG" id="cnc:CNE_BB1p01820"/>
<dbReference type="GO" id="GO:0019450">
    <property type="term" value="P:L-cysteine catabolic process to pyruvate"/>
    <property type="evidence" value="ECO:0007669"/>
    <property type="project" value="TreeGrafter"/>
</dbReference>
<dbReference type="InterPro" id="IPR015422">
    <property type="entry name" value="PyrdxlP-dep_Trfase_small"/>
</dbReference>
<dbReference type="PANTHER" id="PTHR43500:SF1">
    <property type="entry name" value="CYSTATHIONINE BETA-LYASE-RELATED"/>
    <property type="match status" value="1"/>
</dbReference>
<dbReference type="GO" id="GO:0019346">
    <property type="term" value="P:transsulfuration"/>
    <property type="evidence" value="ECO:0007669"/>
    <property type="project" value="InterPro"/>
</dbReference>
<dbReference type="Gene3D" id="3.40.640.10">
    <property type="entry name" value="Type I PLP-dependent aspartate aminotransferase-like (Major domain)"/>
    <property type="match status" value="1"/>
</dbReference>
<evidence type="ECO:0000256" key="10">
    <source>
        <dbReference type="SAM" id="MobiDB-lite"/>
    </source>
</evidence>
<geneLocation type="plasmid" evidence="11 12">
    <name>pBB1</name>
</geneLocation>
<sequence length="427" mass="46507">MSTNGRHEPCDVSHNREPPHRPTMTKALPTRLAHAGRISAVSGGQPVNPAVVRASTVLFESVAQQREMRARRDTERLFTYGARGNPTNFALEDMVTMLEGGYRTRLFPSGLAAAAMTILAYVRPGEHVLLPDCVYEPVRNLANGFLRQHSIAADFYAADGSDLDAKLRPETRLVYAEAPGSLVYEMCDLPALAERAHANGALVAADNTWGSGLLYRPLELGADISLMAATKYLCGHSDVMMGTVCTTEAAWQPLATMSDSFGMAVSPDDSYLVQRGIRSLGARLAQHQESALAVAQWLLDRPEVAQVFCPALPHDPNHTLWQRHCHGTNGLLSFTLHSQAPVAPERFVDSLQLFGIGASWGGFESLAVLADMRRARSISDWSSHGTVIRLHIGLEAVSDLMSDLDQAFAAIAHIESTEQESSHAHHR</sequence>
<evidence type="ECO:0000256" key="4">
    <source>
        <dbReference type="ARBA" id="ARBA00023239"/>
    </source>
</evidence>
<comment type="pathway">
    <text evidence="5">Amino-acid biosynthesis; L-methionine biosynthesis via de novo pathway; L-homocysteine from L-cystathionine: step 1/1.</text>
</comment>
<dbReference type="NCBIfam" id="TIGR01324">
    <property type="entry name" value="cysta_beta_ly_B"/>
    <property type="match status" value="1"/>
</dbReference>
<evidence type="ECO:0000313" key="11">
    <source>
        <dbReference type="EMBL" id="AEI81609.1"/>
    </source>
</evidence>
<dbReference type="EC" id="4.4.1.8" evidence="11"/>
<evidence type="ECO:0000256" key="8">
    <source>
        <dbReference type="PIRSR" id="PIRSR001434-2"/>
    </source>
</evidence>
<proteinExistence type="inferred from homology"/>
<evidence type="ECO:0000256" key="9">
    <source>
        <dbReference type="RuleBase" id="RU362118"/>
    </source>
</evidence>
<comment type="catalytic activity">
    <reaction evidence="7">
        <text>an S-substituted L-cysteine + H2O = a thiol + pyruvate + NH4(+)</text>
        <dbReference type="Rhea" id="RHEA:18121"/>
        <dbReference type="ChEBI" id="CHEBI:15361"/>
        <dbReference type="ChEBI" id="CHEBI:15377"/>
        <dbReference type="ChEBI" id="CHEBI:28938"/>
        <dbReference type="ChEBI" id="CHEBI:29256"/>
        <dbReference type="ChEBI" id="CHEBI:58717"/>
        <dbReference type="EC" id="4.4.1.13"/>
    </reaction>
</comment>
<dbReference type="InterPro" id="IPR006233">
    <property type="entry name" value="Cys_b_lyase_bac"/>
</dbReference>
<dbReference type="EMBL" id="CP002879">
    <property type="protein sequence ID" value="AEI81609.1"/>
    <property type="molecule type" value="Genomic_DNA"/>
</dbReference>
<dbReference type="InterPro" id="IPR054542">
    <property type="entry name" value="Cys_met_metab_PP"/>
</dbReference>
<evidence type="ECO:0000256" key="6">
    <source>
        <dbReference type="ARBA" id="ARBA00047517"/>
    </source>
</evidence>
<dbReference type="InterPro" id="IPR015424">
    <property type="entry name" value="PyrdxlP-dep_Trfase"/>
</dbReference>
<name>F8GVW7_CUPNN</name>
<protein>
    <submittedName>
        <fullName evidence="11">Cystathionine beta-lyase MetC</fullName>
        <ecNumber evidence="11">4.4.1.8</ecNumber>
    </submittedName>
</protein>
<feature type="compositionally biased region" description="Basic and acidic residues" evidence="10">
    <location>
        <begin position="1"/>
        <end position="20"/>
    </location>
</feature>
<evidence type="ECO:0000256" key="2">
    <source>
        <dbReference type="ARBA" id="ARBA00009077"/>
    </source>
</evidence>
<dbReference type="PANTHER" id="PTHR43500">
    <property type="entry name" value="CYSTATHIONINE BETA-LYASE-RELATED"/>
    <property type="match status" value="1"/>
</dbReference>